<keyword evidence="4" id="KW-1185">Reference proteome</keyword>
<accession>W4QCB0</accession>
<sequence>MPTKRLLFFFIVISVIFVILGFFGVSWVWIIIGNGVVLLISLLDLLLSPNRKELNVSRQLDGELERGIAYQGKVVITNRSHYSVTVRIIDDLPQSFVRPFPIELQADSKSASSISYETVAPVRGKYLVKKLYIRYKSVYGLWEKQMAQVIEDEVKVIPDLTDTRHFLENAQKFLLHEGKDIRKRRSDVGEFAQIRNYVVGDDPRKINWRQTAKLQELMTNEYEPEHGKHVTLLIDCGRMMGAELKKGNRLERSLEAAITVAAASLQKGDQVAVLAFSSQVKVFVPPAKGMAHLQTILQAIYDVKVDGVESNYADVLRYLETVQKKRSLLLLFSDVRTFLHEESALVYLQRLRQRHLFFMIGVEDEMLKSRVGDDPEEVRTAVVKAMAMKQILVKKREKAKWERQGLHMIEAEEERLTVAAVSTYFDVMNRGLL</sequence>
<proteinExistence type="predicted"/>
<organism evidence="3 4">
    <name type="scientific">Halalkalibacter hemicellulosilyticusJCM 9152</name>
    <dbReference type="NCBI Taxonomy" id="1236971"/>
    <lineage>
        <taxon>Bacteria</taxon>
        <taxon>Bacillati</taxon>
        <taxon>Bacillota</taxon>
        <taxon>Bacilli</taxon>
        <taxon>Bacillales</taxon>
        <taxon>Bacillaceae</taxon>
        <taxon>Halalkalibacter</taxon>
    </lineage>
</organism>
<keyword evidence="3" id="KW-0132">Cell division</keyword>
<dbReference type="InterPro" id="IPR002881">
    <property type="entry name" value="DUF58"/>
</dbReference>
<evidence type="ECO:0000313" key="4">
    <source>
        <dbReference type="Proteomes" id="UP000018895"/>
    </source>
</evidence>
<dbReference type="OrthoDB" id="9778037at2"/>
<evidence type="ECO:0000259" key="2">
    <source>
        <dbReference type="SMART" id="SM00327"/>
    </source>
</evidence>
<dbReference type="Proteomes" id="UP000018895">
    <property type="component" value="Unassembled WGS sequence"/>
</dbReference>
<evidence type="ECO:0000256" key="1">
    <source>
        <dbReference type="SAM" id="Phobius"/>
    </source>
</evidence>
<evidence type="ECO:0000313" key="3">
    <source>
        <dbReference type="EMBL" id="GAE29696.1"/>
    </source>
</evidence>
<dbReference type="SUPFAM" id="SSF53300">
    <property type="entry name" value="vWA-like"/>
    <property type="match status" value="1"/>
</dbReference>
<dbReference type="InterPro" id="IPR036465">
    <property type="entry name" value="vWFA_dom_sf"/>
</dbReference>
<dbReference type="Gene3D" id="3.40.50.410">
    <property type="entry name" value="von Willebrand factor, type A domain"/>
    <property type="match status" value="1"/>
</dbReference>
<dbReference type="Pfam" id="PF01882">
    <property type="entry name" value="DUF58"/>
    <property type="match status" value="1"/>
</dbReference>
<dbReference type="AlphaFoldDB" id="W4QCB0"/>
<dbReference type="EMBL" id="BAUU01000006">
    <property type="protein sequence ID" value="GAE29696.1"/>
    <property type="molecule type" value="Genomic_DNA"/>
</dbReference>
<keyword evidence="1" id="KW-1133">Transmembrane helix</keyword>
<name>W4QCB0_9BACI</name>
<feature type="transmembrane region" description="Helical" evidence="1">
    <location>
        <begin position="7"/>
        <end position="23"/>
    </location>
</feature>
<reference evidence="3" key="1">
    <citation type="journal article" date="2014" name="Genome Announc.">
        <title>Draft Genome Sequences of Three Alkaliphilic Bacillus Strains, Bacillus wakoensis JCM 9140T, Bacillus akibai JCM 9157T, and Bacillus hemicellulosilyticus JCM 9152T.</title>
        <authorList>
            <person name="Yuki M."/>
            <person name="Oshima K."/>
            <person name="Suda W."/>
            <person name="Oshida Y."/>
            <person name="Kitamura K."/>
            <person name="Iida T."/>
            <person name="Hattori M."/>
            <person name="Ohkuma M."/>
        </authorList>
    </citation>
    <scope>NUCLEOTIDE SEQUENCE [LARGE SCALE GENOMIC DNA]</scope>
    <source>
        <strain evidence="3">JCM 9152</strain>
    </source>
</reference>
<dbReference type="GO" id="GO:0051301">
    <property type="term" value="P:cell division"/>
    <property type="evidence" value="ECO:0007669"/>
    <property type="project" value="UniProtKB-KW"/>
</dbReference>
<dbReference type="SMART" id="SM00327">
    <property type="entry name" value="VWA"/>
    <property type="match status" value="1"/>
</dbReference>
<keyword evidence="1" id="KW-0812">Transmembrane</keyword>
<keyword evidence="3" id="KW-0131">Cell cycle</keyword>
<comment type="caution">
    <text evidence="3">The sequence shown here is derived from an EMBL/GenBank/DDBJ whole genome shotgun (WGS) entry which is preliminary data.</text>
</comment>
<feature type="domain" description="VWFA" evidence="2">
    <location>
        <begin position="227"/>
        <end position="394"/>
    </location>
</feature>
<dbReference type="PANTHER" id="PTHR33608">
    <property type="entry name" value="BLL2464 PROTEIN"/>
    <property type="match status" value="1"/>
</dbReference>
<dbReference type="PANTHER" id="PTHR33608:SF3">
    <property type="entry name" value="SLR2013 PROTEIN"/>
    <property type="match status" value="1"/>
</dbReference>
<protein>
    <submittedName>
        <fullName evidence="3">Cell division protein DivIC</fullName>
    </submittedName>
</protein>
<dbReference type="InterPro" id="IPR002035">
    <property type="entry name" value="VWF_A"/>
</dbReference>
<dbReference type="STRING" id="1236971.JCM9152_1071"/>
<keyword evidence="1" id="KW-0472">Membrane</keyword>
<gene>
    <name evidence="3" type="ORF">JCM9152_1071</name>
</gene>